<keyword evidence="5" id="KW-0234">DNA repair</keyword>
<protein>
    <recommendedName>
        <fullName evidence="3">DNA-3-methyladenine glycosylase II</fullName>
        <ecNumber evidence="3">3.2.2.21</ecNumber>
    </recommendedName>
</protein>
<evidence type="ECO:0000256" key="5">
    <source>
        <dbReference type="ARBA" id="ARBA00023204"/>
    </source>
</evidence>
<dbReference type="InterPro" id="IPR011257">
    <property type="entry name" value="DNA_glycosylase"/>
</dbReference>
<dbReference type="EMBL" id="JPVN01000007">
    <property type="protein sequence ID" value="KGR79168.1"/>
    <property type="molecule type" value="Genomic_DNA"/>
</dbReference>
<keyword evidence="9" id="KW-1185">Reference proteome</keyword>
<feature type="domain" description="HhH-GPD" evidence="7">
    <location>
        <begin position="47"/>
        <end position="198"/>
    </location>
</feature>
<dbReference type="AlphaFoldDB" id="A0A0A3I8R8"/>
<dbReference type="Gene3D" id="1.10.340.30">
    <property type="entry name" value="Hypothetical protein, domain 2"/>
    <property type="match status" value="1"/>
</dbReference>
<dbReference type="GO" id="GO:0008725">
    <property type="term" value="F:DNA-3-methyladenine glycosylase activity"/>
    <property type="evidence" value="ECO:0007669"/>
    <property type="project" value="TreeGrafter"/>
</dbReference>
<evidence type="ECO:0000256" key="1">
    <source>
        <dbReference type="ARBA" id="ARBA00000086"/>
    </source>
</evidence>
<dbReference type="OrthoDB" id="9785929at2"/>
<reference evidence="8 9" key="1">
    <citation type="submission" date="2014-02" db="EMBL/GenBank/DDBJ databases">
        <title>Draft genome sequence of Lysinibacillus manganicus DSM 26584T.</title>
        <authorList>
            <person name="Zhang F."/>
            <person name="Wang G."/>
            <person name="Zhang L."/>
        </authorList>
    </citation>
    <scope>NUCLEOTIDE SEQUENCE [LARGE SCALE GENOMIC DNA]</scope>
    <source>
        <strain evidence="8 9">DSM 26584</strain>
    </source>
</reference>
<evidence type="ECO:0000313" key="8">
    <source>
        <dbReference type="EMBL" id="KGR79168.1"/>
    </source>
</evidence>
<dbReference type="GO" id="GO:0006307">
    <property type="term" value="P:DNA alkylation repair"/>
    <property type="evidence" value="ECO:0007669"/>
    <property type="project" value="TreeGrafter"/>
</dbReference>
<dbReference type="GO" id="GO:0032993">
    <property type="term" value="C:protein-DNA complex"/>
    <property type="evidence" value="ECO:0007669"/>
    <property type="project" value="TreeGrafter"/>
</dbReference>
<keyword evidence="6" id="KW-0812">Transmembrane</keyword>
<dbReference type="Proteomes" id="UP000030416">
    <property type="component" value="Unassembled WGS sequence"/>
</dbReference>
<dbReference type="PANTHER" id="PTHR43003:SF5">
    <property type="entry name" value="DNA-3-METHYLADENINE GLYCOSYLASE"/>
    <property type="match status" value="1"/>
</dbReference>
<dbReference type="CDD" id="cd00056">
    <property type="entry name" value="ENDO3c"/>
    <property type="match status" value="1"/>
</dbReference>
<keyword evidence="6" id="KW-1133">Transmembrane helix</keyword>
<proteinExistence type="inferred from homology"/>
<dbReference type="eggNOG" id="COG0122">
    <property type="taxonomic scope" value="Bacteria"/>
</dbReference>
<dbReference type="STRING" id="1384049.CD29_07385"/>
<dbReference type="RefSeq" id="WP_036184958.1">
    <property type="nucleotide sequence ID" value="NZ_AVDA01000007.1"/>
</dbReference>
<dbReference type="PANTHER" id="PTHR43003">
    <property type="entry name" value="DNA-3-METHYLADENINE GLYCOSYLASE"/>
    <property type="match status" value="1"/>
</dbReference>
<keyword evidence="4" id="KW-0227">DNA damage</keyword>
<dbReference type="InterPro" id="IPR051912">
    <property type="entry name" value="Alkylbase_DNA_Glycosylase/TA"/>
</dbReference>
<dbReference type="Pfam" id="PF00730">
    <property type="entry name" value="HhH-GPD"/>
    <property type="match status" value="1"/>
</dbReference>
<keyword evidence="6" id="KW-0472">Membrane</keyword>
<dbReference type="GO" id="GO:0032131">
    <property type="term" value="F:alkylated DNA binding"/>
    <property type="evidence" value="ECO:0007669"/>
    <property type="project" value="TreeGrafter"/>
</dbReference>
<evidence type="ECO:0000313" key="9">
    <source>
        <dbReference type="Proteomes" id="UP000030416"/>
    </source>
</evidence>
<evidence type="ECO:0000256" key="2">
    <source>
        <dbReference type="ARBA" id="ARBA00010817"/>
    </source>
</evidence>
<comment type="similarity">
    <text evidence="2">Belongs to the alkylbase DNA glycosidase AlkA family.</text>
</comment>
<evidence type="ECO:0000256" key="6">
    <source>
        <dbReference type="SAM" id="Phobius"/>
    </source>
</evidence>
<accession>A0A0A3I8R8</accession>
<sequence length="212" mass="24408">MYFKYGETEINYLKKKDKKLGEVIDKIGHLNREVNSDLFSAIVNTIIGQQISTKAQITIWKRMKDELGEINAETILNAGVEKIKQFGTSFRKAEYIIDFAKKVKSGEFRLEGINGMTDDEVIAELSSLKGIGVWTAEMIMLFCLQRSNVFSYGDLAILRGLRMVYHHKDIDRERFEKYRKRFSPYCSVASLYFWAVAGGAIEGMKDYKINKK</sequence>
<dbReference type="GO" id="GO:0006285">
    <property type="term" value="P:base-excision repair, AP site formation"/>
    <property type="evidence" value="ECO:0007669"/>
    <property type="project" value="TreeGrafter"/>
</dbReference>
<dbReference type="SMART" id="SM00478">
    <property type="entry name" value="ENDO3c"/>
    <property type="match status" value="1"/>
</dbReference>
<keyword evidence="8" id="KW-0326">Glycosidase</keyword>
<dbReference type="GO" id="GO:0043916">
    <property type="term" value="F:DNA-7-methylguanine glycosylase activity"/>
    <property type="evidence" value="ECO:0007669"/>
    <property type="project" value="TreeGrafter"/>
</dbReference>
<evidence type="ECO:0000256" key="3">
    <source>
        <dbReference type="ARBA" id="ARBA00012000"/>
    </source>
</evidence>
<dbReference type="Gene3D" id="1.10.1670.40">
    <property type="match status" value="1"/>
</dbReference>
<comment type="catalytic activity">
    <reaction evidence="1">
        <text>Hydrolysis of alkylated DNA, releasing 3-methyladenine, 3-methylguanine, 7-methylguanine and 7-methyladenine.</text>
        <dbReference type="EC" id="3.2.2.21"/>
    </reaction>
</comment>
<keyword evidence="8" id="KW-0378">Hydrolase</keyword>
<evidence type="ECO:0000256" key="4">
    <source>
        <dbReference type="ARBA" id="ARBA00022763"/>
    </source>
</evidence>
<gene>
    <name evidence="8" type="ORF">CD29_07385</name>
</gene>
<evidence type="ECO:0000259" key="7">
    <source>
        <dbReference type="SMART" id="SM00478"/>
    </source>
</evidence>
<dbReference type="GO" id="GO:0005737">
    <property type="term" value="C:cytoplasm"/>
    <property type="evidence" value="ECO:0007669"/>
    <property type="project" value="TreeGrafter"/>
</dbReference>
<dbReference type="SUPFAM" id="SSF48150">
    <property type="entry name" value="DNA-glycosylase"/>
    <property type="match status" value="1"/>
</dbReference>
<comment type="caution">
    <text evidence="8">The sequence shown here is derived from an EMBL/GenBank/DDBJ whole genome shotgun (WGS) entry which is preliminary data.</text>
</comment>
<dbReference type="FunFam" id="1.10.340.30:FF:000004">
    <property type="entry name" value="DNA-3-methyladenine glycosylase II"/>
    <property type="match status" value="1"/>
</dbReference>
<dbReference type="EC" id="3.2.2.21" evidence="3"/>
<dbReference type="InterPro" id="IPR003265">
    <property type="entry name" value="HhH-GPD_domain"/>
</dbReference>
<name>A0A0A3I8R8_9BACL</name>
<feature type="transmembrane region" description="Helical" evidence="6">
    <location>
        <begin position="182"/>
        <end position="201"/>
    </location>
</feature>
<organism evidence="8 9">
    <name type="scientific">Ureibacillus manganicus DSM 26584</name>
    <dbReference type="NCBI Taxonomy" id="1384049"/>
    <lineage>
        <taxon>Bacteria</taxon>
        <taxon>Bacillati</taxon>
        <taxon>Bacillota</taxon>
        <taxon>Bacilli</taxon>
        <taxon>Bacillales</taxon>
        <taxon>Caryophanaceae</taxon>
        <taxon>Ureibacillus</taxon>
    </lineage>
</organism>